<evidence type="ECO:0000256" key="1">
    <source>
        <dbReference type="ARBA" id="ARBA00022679"/>
    </source>
</evidence>
<reference evidence="4 5" key="2">
    <citation type="submission" date="2019-07" db="EMBL/GenBank/DDBJ databases">
        <authorList>
            <person name="Huang Y."/>
        </authorList>
    </citation>
    <scope>NUCLEOTIDE SEQUENCE [LARGE SCALE GENOMIC DNA]</scope>
    <source>
        <strain evidence="4 5">HY188</strain>
    </source>
</reference>
<evidence type="ECO:0000259" key="3">
    <source>
        <dbReference type="PROSITE" id="PS51186"/>
    </source>
</evidence>
<dbReference type="PROSITE" id="PS51186">
    <property type="entry name" value="GNAT"/>
    <property type="match status" value="1"/>
</dbReference>
<dbReference type="SUPFAM" id="SSF55729">
    <property type="entry name" value="Acyl-CoA N-acyltransferases (Nat)"/>
    <property type="match status" value="1"/>
</dbReference>
<evidence type="ECO:0000256" key="2">
    <source>
        <dbReference type="ARBA" id="ARBA00023315"/>
    </source>
</evidence>
<dbReference type="Pfam" id="PF13673">
    <property type="entry name" value="Acetyltransf_10"/>
    <property type="match status" value="1"/>
</dbReference>
<evidence type="ECO:0000313" key="5">
    <source>
        <dbReference type="Proteomes" id="UP000317344"/>
    </source>
</evidence>
<proteinExistence type="predicted"/>
<dbReference type="CDD" id="cd04301">
    <property type="entry name" value="NAT_SF"/>
    <property type="match status" value="1"/>
</dbReference>
<gene>
    <name evidence="4" type="ORF">FO059_07360</name>
</gene>
<keyword evidence="1 4" id="KW-0808">Transferase</keyword>
<dbReference type="NCBIfam" id="NF007807">
    <property type="entry name" value="PRK10514.1"/>
    <property type="match status" value="1"/>
</dbReference>
<dbReference type="InterPro" id="IPR016181">
    <property type="entry name" value="Acyl_CoA_acyltransferase"/>
</dbReference>
<dbReference type="GO" id="GO:0016747">
    <property type="term" value="F:acyltransferase activity, transferring groups other than amino-acyl groups"/>
    <property type="evidence" value="ECO:0007669"/>
    <property type="project" value="InterPro"/>
</dbReference>
<dbReference type="InterPro" id="IPR000182">
    <property type="entry name" value="GNAT_dom"/>
</dbReference>
<feature type="domain" description="N-acetyltransferase" evidence="3">
    <location>
        <begin position="44"/>
        <end position="186"/>
    </location>
</feature>
<organism evidence="4 5">
    <name type="scientific">Tomitella fengzijianii</name>
    <dbReference type="NCBI Taxonomy" id="2597660"/>
    <lineage>
        <taxon>Bacteria</taxon>
        <taxon>Bacillati</taxon>
        <taxon>Actinomycetota</taxon>
        <taxon>Actinomycetes</taxon>
        <taxon>Mycobacteriales</taxon>
        <taxon>Tomitella</taxon>
    </lineage>
</organism>
<dbReference type="Gene3D" id="3.40.630.30">
    <property type="match status" value="1"/>
</dbReference>
<dbReference type="KEGG" id="toy:FO059_07360"/>
<dbReference type="EMBL" id="CP041765">
    <property type="protein sequence ID" value="QDQ97185.1"/>
    <property type="molecule type" value="Genomic_DNA"/>
</dbReference>
<accession>A0A516X289</accession>
<dbReference type="AlphaFoldDB" id="A0A516X289"/>
<reference evidence="4 5" key="1">
    <citation type="submission" date="2019-07" db="EMBL/GenBank/DDBJ databases">
        <title>Tomitella cavernea sp. nov., an actinomycete isolated from soil.</title>
        <authorList>
            <person name="Cheng J."/>
        </authorList>
    </citation>
    <scope>NUCLEOTIDE SEQUENCE [LARGE SCALE GENOMIC DNA]</scope>
    <source>
        <strain evidence="4 5">HY188</strain>
    </source>
</reference>
<sequence>MPNAPGQGSSISPVGRQDSIESARVSIERASVPDSKPRHGAFGISIRSALGPEEYPRLVAVWRSAVDATHDFLAAEHREEIESHLASDYFPQVALFVAVRGGVPVGFAGVAEGNLEMLFVDAAARGTGVGSALLSFVIAGHGVRTVDVNEQNAQAVGFYRSRGFRVTCRSELDDQGRPYPLVHMAVPGAAATVDAGAPRTRV</sequence>
<dbReference type="OrthoDB" id="9788300at2"/>
<keyword evidence="5" id="KW-1185">Reference proteome</keyword>
<protein>
    <submittedName>
        <fullName evidence="4">Acetyltransferase</fullName>
    </submittedName>
</protein>
<keyword evidence="2" id="KW-0012">Acyltransferase</keyword>
<dbReference type="Proteomes" id="UP000317344">
    <property type="component" value="Chromosome"/>
</dbReference>
<name>A0A516X289_9ACTN</name>
<evidence type="ECO:0000313" key="4">
    <source>
        <dbReference type="EMBL" id="QDQ97185.1"/>
    </source>
</evidence>
<dbReference type="PANTHER" id="PTHR43800:SF1">
    <property type="entry name" value="PEPTIDYL-LYSINE N-ACETYLTRANSFERASE YJAB"/>
    <property type="match status" value="1"/>
</dbReference>
<dbReference type="PANTHER" id="PTHR43800">
    <property type="entry name" value="PEPTIDYL-LYSINE N-ACETYLTRANSFERASE YJAB"/>
    <property type="match status" value="1"/>
</dbReference>